<accession>A0A2H0KI61</accession>
<reference evidence="1 2" key="1">
    <citation type="submission" date="2017-09" db="EMBL/GenBank/DDBJ databases">
        <title>Depth-based differentiation of microbial function through sediment-hosted aquifers and enrichment of novel symbionts in the deep terrestrial subsurface.</title>
        <authorList>
            <person name="Probst A.J."/>
            <person name="Ladd B."/>
            <person name="Jarett J.K."/>
            <person name="Geller-Mcgrath D.E."/>
            <person name="Sieber C.M."/>
            <person name="Emerson J.B."/>
            <person name="Anantharaman K."/>
            <person name="Thomas B.C."/>
            <person name="Malmstrom R."/>
            <person name="Stieglmeier M."/>
            <person name="Klingl A."/>
            <person name="Woyke T."/>
            <person name="Ryan C.M."/>
            <person name="Banfield J.F."/>
        </authorList>
    </citation>
    <scope>NUCLEOTIDE SEQUENCE [LARGE SCALE GENOMIC DNA]</scope>
    <source>
        <strain evidence="1">CG11_big_fil_rev_8_21_14_0_20_40_12</strain>
    </source>
</reference>
<dbReference type="Proteomes" id="UP000231371">
    <property type="component" value="Unassembled WGS sequence"/>
</dbReference>
<evidence type="ECO:0000313" key="1">
    <source>
        <dbReference type="EMBL" id="PIQ70074.1"/>
    </source>
</evidence>
<protein>
    <submittedName>
        <fullName evidence="1">Uncharacterized protein</fullName>
    </submittedName>
</protein>
<gene>
    <name evidence="1" type="ORF">COV89_02420</name>
</gene>
<dbReference type="EMBL" id="PCVI01000038">
    <property type="protein sequence ID" value="PIQ70074.1"/>
    <property type="molecule type" value="Genomic_DNA"/>
</dbReference>
<evidence type="ECO:0000313" key="2">
    <source>
        <dbReference type="Proteomes" id="UP000231371"/>
    </source>
</evidence>
<organism evidence="1 2">
    <name type="scientific">Candidatus Shapirobacteria bacterium CG11_big_fil_rev_8_21_14_0_20_40_12</name>
    <dbReference type="NCBI Taxonomy" id="1974889"/>
    <lineage>
        <taxon>Bacteria</taxon>
        <taxon>Candidatus Shapironibacteriota</taxon>
    </lineage>
</organism>
<name>A0A2H0KI61_9BACT</name>
<proteinExistence type="predicted"/>
<sequence>MVNIGTSERPCFVPENALIAPQSPGGNSWWGKVATGSVIVPERELLKALKISGKAGGSNGNKQS</sequence>
<comment type="caution">
    <text evidence="1">The sequence shown here is derived from an EMBL/GenBank/DDBJ whole genome shotgun (WGS) entry which is preliminary data.</text>
</comment>
<dbReference type="AlphaFoldDB" id="A0A2H0KI61"/>